<reference evidence="6" key="1">
    <citation type="submission" date="2021-05" db="UniProtKB">
        <authorList>
            <consortium name="EnsemblPlants"/>
        </authorList>
    </citation>
    <scope>IDENTIFICATION</scope>
    <source>
        <strain evidence="6">subsp. malaccensis</strain>
    </source>
</reference>
<organism evidence="6 7">
    <name type="scientific">Musa acuminata subsp. malaccensis</name>
    <name type="common">Wild banana</name>
    <name type="synonym">Musa malaccensis</name>
    <dbReference type="NCBI Taxonomy" id="214687"/>
    <lineage>
        <taxon>Eukaryota</taxon>
        <taxon>Viridiplantae</taxon>
        <taxon>Streptophyta</taxon>
        <taxon>Embryophyta</taxon>
        <taxon>Tracheophyta</taxon>
        <taxon>Spermatophyta</taxon>
        <taxon>Magnoliopsida</taxon>
        <taxon>Liliopsida</taxon>
        <taxon>Zingiberales</taxon>
        <taxon>Musaceae</taxon>
        <taxon>Musa</taxon>
    </lineage>
</organism>
<evidence type="ECO:0000256" key="4">
    <source>
        <dbReference type="ARBA" id="ARBA00023002"/>
    </source>
</evidence>
<dbReference type="GO" id="GO:0005506">
    <property type="term" value="F:iron ion binding"/>
    <property type="evidence" value="ECO:0007669"/>
    <property type="project" value="InterPro"/>
</dbReference>
<dbReference type="InterPro" id="IPR002401">
    <property type="entry name" value="Cyt_P450_E_grp-I"/>
</dbReference>
<dbReference type="GO" id="GO:0016705">
    <property type="term" value="F:oxidoreductase activity, acting on paired donors, with incorporation or reduction of molecular oxygen"/>
    <property type="evidence" value="ECO:0007669"/>
    <property type="project" value="InterPro"/>
</dbReference>
<evidence type="ECO:0000256" key="5">
    <source>
        <dbReference type="ARBA" id="ARBA00023004"/>
    </source>
</evidence>
<dbReference type="FunCoup" id="A0A804JI67">
    <property type="interactions" value="44"/>
</dbReference>
<dbReference type="InterPro" id="IPR036396">
    <property type="entry name" value="Cyt_P450_sf"/>
</dbReference>
<dbReference type="InterPro" id="IPR001128">
    <property type="entry name" value="Cyt_P450"/>
</dbReference>
<accession>A0A804JI67</accession>
<name>A0A804JI67_MUSAM</name>
<dbReference type="AlphaFoldDB" id="A0A804JI67"/>
<keyword evidence="7" id="KW-1185">Reference proteome</keyword>
<sequence length="305" mass="33532">MDLGIAALLPLLPFAFLLLVALRRRSISEFQPNHEPPLPPSPRGLPVIGHIHHIVGKPTHQALRDLAAQHGPLVLVRVGQVDVVVVSSREAAEEVLKTQDANFADRPALAAAKVITYGCVDVAFSPYGSYWRHLRKICATELFSMKCVKSLASAREDAILRLLRDVSMTPPAVPINLSDKFMTVIGDIISAAVVGKRFEHQQNNLLLPLVKEALLSLSRFSFADSFPKLKFVDVVTGTSFRLNRIRREFEKITDGIIKQHQRKKAGGAGDVEEDLVDVLLRIKDQGDLSLHSIKAVIQVGTSPLS</sequence>
<dbReference type="Gene3D" id="1.10.630.10">
    <property type="entry name" value="Cytochrome P450"/>
    <property type="match status" value="1"/>
</dbReference>
<dbReference type="Gramene" id="Ma06_t19930.1">
    <property type="protein sequence ID" value="Ma06_p19930.1"/>
    <property type="gene ID" value="Ma06_g19930"/>
</dbReference>
<dbReference type="GO" id="GO:0020037">
    <property type="term" value="F:heme binding"/>
    <property type="evidence" value="ECO:0007669"/>
    <property type="project" value="InterPro"/>
</dbReference>
<dbReference type="GO" id="GO:0004497">
    <property type="term" value="F:monooxygenase activity"/>
    <property type="evidence" value="ECO:0007669"/>
    <property type="project" value="InterPro"/>
</dbReference>
<dbReference type="PANTHER" id="PTHR47955">
    <property type="entry name" value="CYTOCHROME P450 FAMILY 71 PROTEIN"/>
    <property type="match status" value="1"/>
</dbReference>
<keyword evidence="4" id="KW-0560">Oxidoreductase</keyword>
<proteinExistence type="inferred from homology"/>
<evidence type="ECO:0000256" key="1">
    <source>
        <dbReference type="ARBA" id="ARBA00010617"/>
    </source>
</evidence>
<protein>
    <submittedName>
        <fullName evidence="6">Uncharacterized protein</fullName>
    </submittedName>
</protein>
<evidence type="ECO:0000313" key="7">
    <source>
        <dbReference type="Proteomes" id="UP000012960"/>
    </source>
</evidence>
<dbReference type="Pfam" id="PF00067">
    <property type="entry name" value="p450"/>
    <property type="match status" value="1"/>
</dbReference>
<evidence type="ECO:0000313" key="6">
    <source>
        <dbReference type="EnsemblPlants" id="Ma06_p19930.1"/>
    </source>
</evidence>
<keyword evidence="2" id="KW-0349">Heme</keyword>
<dbReference type="SUPFAM" id="SSF48264">
    <property type="entry name" value="Cytochrome P450"/>
    <property type="match status" value="1"/>
</dbReference>
<dbReference type="EnsemblPlants" id="Ma06_t19930.1">
    <property type="protein sequence ID" value="Ma06_p19930.1"/>
    <property type="gene ID" value="Ma06_g19930"/>
</dbReference>
<keyword evidence="3" id="KW-0479">Metal-binding</keyword>
<dbReference type="PRINTS" id="PR00463">
    <property type="entry name" value="EP450I"/>
</dbReference>
<dbReference type="PANTHER" id="PTHR47955:SF8">
    <property type="entry name" value="CYTOCHROME P450 71D11-LIKE"/>
    <property type="match status" value="1"/>
</dbReference>
<keyword evidence="5" id="KW-0408">Iron</keyword>
<dbReference type="OMA" id="NHEPPLP"/>
<dbReference type="InParanoid" id="A0A804JI67"/>
<dbReference type="Proteomes" id="UP000012960">
    <property type="component" value="Unplaced"/>
</dbReference>
<comment type="similarity">
    <text evidence="1">Belongs to the cytochrome P450 family.</text>
</comment>
<evidence type="ECO:0000256" key="3">
    <source>
        <dbReference type="ARBA" id="ARBA00022723"/>
    </source>
</evidence>
<evidence type="ECO:0000256" key="2">
    <source>
        <dbReference type="ARBA" id="ARBA00022617"/>
    </source>
</evidence>